<sequence>MNDRLQYLFKDTPLPKAPNEEELNCKSTKISRNSSKEETITNFMNVGRKLIIAVHNIEDELWDNELTICSRTLPFREYLKDFINHDLHHFEQSNEVILTQSFCNNK</sequence>
<evidence type="ECO:0008006" key="3">
    <source>
        <dbReference type="Google" id="ProtNLM"/>
    </source>
</evidence>
<protein>
    <recommendedName>
        <fullName evidence="3">DinB-like domain-containing protein</fullName>
    </recommendedName>
</protein>
<organism evidence="1 2">
    <name type="scientific">Peribacillus huizhouensis</name>
    <dbReference type="NCBI Taxonomy" id="1501239"/>
    <lineage>
        <taxon>Bacteria</taxon>
        <taxon>Bacillati</taxon>
        <taxon>Bacillota</taxon>
        <taxon>Bacilli</taxon>
        <taxon>Bacillales</taxon>
        <taxon>Bacillaceae</taxon>
        <taxon>Peribacillus</taxon>
    </lineage>
</organism>
<reference evidence="1 2" key="1">
    <citation type="submission" date="2020-08" db="EMBL/GenBank/DDBJ databases">
        <title>Genomic Encyclopedia of Type Strains, Phase IV (KMG-IV): sequencing the most valuable type-strain genomes for metagenomic binning, comparative biology and taxonomic classification.</title>
        <authorList>
            <person name="Goeker M."/>
        </authorList>
    </citation>
    <scope>NUCLEOTIDE SEQUENCE [LARGE SCALE GENOMIC DNA]</scope>
    <source>
        <strain evidence="1 2">DSM 105481</strain>
    </source>
</reference>
<proteinExistence type="predicted"/>
<dbReference type="EMBL" id="JACJHX010000003">
    <property type="protein sequence ID" value="MBA9026023.1"/>
    <property type="molecule type" value="Genomic_DNA"/>
</dbReference>
<evidence type="ECO:0000313" key="1">
    <source>
        <dbReference type="EMBL" id="MBA9026023.1"/>
    </source>
</evidence>
<gene>
    <name evidence="1" type="ORF">HNP81_001308</name>
</gene>
<comment type="caution">
    <text evidence="1">The sequence shown here is derived from an EMBL/GenBank/DDBJ whole genome shotgun (WGS) entry which is preliminary data.</text>
</comment>
<dbReference type="Proteomes" id="UP000626697">
    <property type="component" value="Unassembled WGS sequence"/>
</dbReference>
<evidence type="ECO:0000313" key="2">
    <source>
        <dbReference type="Proteomes" id="UP000626697"/>
    </source>
</evidence>
<dbReference type="SUPFAM" id="SSF109854">
    <property type="entry name" value="DinB/YfiT-like putative metalloenzymes"/>
    <property type="match status" value="1"/>
</dbReference>
<dbReference type="Gene3D" id="1.20.120.450">
    <property type="entry name" value="dinb family like domain"/>
    <property type="match status" value="1"/>
</dbReference>
<dbReference type="InterPro" id="IPR034660">
    <property type="entry name" value="DinB/YfiT-like"/>
</dbReference>
<dbReference type="RefSeq" id="WP_182501983.1">
    <property type="nucleotide sequence ID" value="NZ_JACJHX010000003.1"/>
</dbReference>
<accession>A0ABR6CMW7</accession>
<name>A0ABR6CMW7_9BACI</name>
<keyword evidence="2" id="KW-1185">Reference proteome</keyword>